<dbReference type="InterPro" id="IPR016177">
    <property type="entry name" value="DNA-bd_dom_sf"/>
</dbReference>
<organism evidence="7 8">
    <name type="scientific">Flemingia macrophylla</name>
    <dbReference type="NCBI Taxonomy" id="520843"/>
    <lineage>
        <taxon>Eukaryota</taxon>
        <taxon>Viridiplantae</taxon>
        <taxon>Streptophyta</taxon>
        <taxon>Embryophyta</taxon>
        <taxon>Tracheophyta</taxon>
        <taxon>Spermatophyta</taxon>
        <taxon>Magnoliopsida</taxon>
        <taxon>eudicotyledons</taxon>
        <taxon>Gunneridae</taxon>
        <taxon>Pentapetalae</taxon>
        <taxon>rosids</taxon>
        <taxon>fabids</taxon>
        <taxon>Fabales</taxon>
        <taxon>Fabaceae</taxon>
        <taxon>Papilionoideae</taxon>
        <taxon>50 kb inversion clade</taxon>
        <taxon>NPAAA clade</taxon>
        <taxon>indigoferoid/millettioid clade</taxon>
        <taxon>Phaseoleae</taxon>
        <taxon>Flemingia</taxon>
    </lineage>
</organism>
<keyword evidence="3" id="KW-0238">DNA-binding</keyword>
<reference evidence="7 8" key="1">
    <citation type="submission" date="2024-08" db="EMBL/GenBank/DDBJ databases">
        <title>Insights into the chromosomal genome structure of Flemingia macrophylla.</title>
        <authorList>
            <person name="Ding Y."/>
            <person name="Zhao Y."/>
            <person name="Bi W."/>
            <person name="Wu M."/>
            <person name="Zhao G."/>
            <person name="Gong Y."/>
            <person name="Li W."/>
            <person name="Zhang P."/>
        </authorList>
    </citation>
    <scope>NUCLEOTIDE SEQUENCE [LARGE SCALE GENOMIC DNA]</scope>
    <source>
        <strain evidence="7">DYQJB</strain>
        <tissue evidence="7">Leaf</tissue>
    </source>
</reference>
<evidence type="ECO:0000313" key="8">
    <source>
        <dbReference type="Proteomes" id="UP001603857"/>
    </source>
</evidence>
<feature type="compositionally biased region" description="Basic and acidic residues" evidence="6">
    <location>
        <begin position="91"/>
        <end position="107"/>
    </location>
</feature>
<name>A0ABD1M8H8_9FABA</name>
<feature type="region of interest" description="Disordered" evidence="6">
    <location>
        <begin position="86"/>
        <end position="107"/>
    </location>
</feature>
<evidence type="ECO:0000256" key="4">
    <source>
        <dbReference type="ARBA" id="ARBA00023163"/>
    </source>
</evidence>
<evidence type="ECO:0000313" key="7">
    <source>
        <dbReference type="EMBL" id="KAL2332109.1"/>
    </source>
</evidence>
<evidence type="ECO:0000256" key="2">
    <source>
        <dbReference type="ARBA" id="ARBA00023015"/>
    </source>
</evidence>
<dbReference type="Proteomes" id="UP001603857">
    <property type="component" value="Unassembled WGS sequence"/>
</dbReference>
<protein>
    <submittedName>
        <fullName evidence="7">Uncharacterized protein</fullName>
    </submittedName>
</protein>
<dbReference type="GO" id="GO:0005634">
    <property type="term" value="C:nucleus"/>
    <property type="evidence" value="ECO:0007669"/>
    <property type="project" value="UniProtKB-SubCell"/>
</dbReference>
<keyword evidence="8" id="KW-1185">Reference proteome</keyword>
<proteinExistence type="predicted"/>
<evidence type="ECO:0000256" key="3">
    <source>
        <dbReference type="ARBA" id="ARBA00023125"/>
    </source>
</evidence>
<accession>A0ABD1M8H8</accession>
<comment type="subcellular location">
    <subcellularLocation>
        <location evidence="1">Nucleus</location>
    </subcellularLocation>
</comment>
<sequence>MSDRNMDEDVKMVGAAPFGLPLGWTVEERPLPNSTQVDRKYIMTATGQQFGSVRAVERFLSDENACTATPATPESIVKSVPLKQRACGTRSDQKNKHTSVAEEDKSTLKLSKHIIESLHSKKPDSEKKTMLEEDNRASVHNLTEPPPAKVSWVLSSPGGFWSPFVNDSIVSESERLKWSEAFVQSIND</sequence>
<gene>
    <name evidence="7" type="ORF">Fmac_019690</name>
</gene>
<dbReference type="GO" id="GO:0003677">
    <property type="term" value="F:DNA binding"/>
    <property type="evidence" value="ECO:0007669"/>
    <property type="project" value="UniProtKB-KW"/>
</dbReference>
<keyword evidence="5" id="KW-0539">Nucleus</keyword>
<comment type="caution">
    <text evidence="7">The sequence shown here is derived from an EMBL/GenBank/DDBJ whole genome shotgun (WGS) entry which is preliminary data.</text>
</comment>
<dbReference type="AlphaFoldDB" id="A0ABD1M8H8"/>
<evidence type="ECO:0000256" key="1">
    <source>
        <dbReference type="ARBA" id="ARBA00004123"/>
    </source>
</evidence>
<keyword evidence="4" id="KW-0804">Transcription</keyword>
<dbReference type="SUPFAM" id="SSF54171">
    <property type="entry name" value="DNA-binding domain"/>
    <property type="match status" value="1"/>
</dbReference>
<evidence type="ECO:0000256" key="5">
    <source>
        <dbReference type="ARBA" id="ARBA00023242"/>
    </source>
</evidence>
<keyword evidence="2" id="KW-0805">Transcription regulation</keyword>
<dbReference type="PANTHER" id="PTHR12396">
    <property type="entry name" value="METHYL-CPG BINDING PROTEIN, MBD"/>
    <property type="match status" value="1"/>
</dbReference>
<dbReference type="PANTHER" id="PTHR12396:SF38">
    <property type="entry name" value="METHYL-CPG-BINDING DOMAIN-CONTAINING PROTEIN 7"/>
    <property type="match status" value="1"/>
</dbReference>
<dbReference type="EMBL" id="JBGMDY010000006">
    <property type="protein sequence ID" value="KAL2332109.1"/>
    <property type="molecule type" value="Genomic_DNA"/>
</dbReference>
<dbReference type="Gene3D" id="3.30.890.10">
    <property type="entry name" value="Methyl-cpg-binding Protein 2, Chain A"/>
    <property type="match status" value="1"/>
</dbReference>
<evidence type="ECO:0000256" key="6">
    <source>
        <dbReference type="SAM" id="MobiDB-lite"/>
    </source>
</evidence>